<dbReference type="InterPro" id="IPR036908">
    <property type="entry name" value="RlpA-like_sf"/>
</dbReference>
<dbReference type="SUPFAM" id="SSF50685">
    <property type="entry name" value="Barwin-like endoglucanases"/>
    <property type="match status" value="1"/>
</dbReference>
<accession>A0A1W0WIK3</accession>
<dbReference type="InterPro" id="IPR009009">
    <property type="entry name" value="RlpA-like_DPBB"/>
</dbReference>
<dbReference type="PANTHER" id="PTHR31836">
    <property type="match status" value="1"/>
</dbReference>
<evidence type="ECO:0000313" key="5">
    <source>
        <dbReference type="Proteomes" id="UP000192578"/>
    </source>
</evidence>
<name>A0A1W0WIK3_HYPEX</name>
<sequence length="125" mass="13335">MAWRSVFLLIVVAIVSQAVNSSAYTGDGTYYNVGMGACGRVNSDSELVAAVSTTVYGRYANPNNAAICGQCALVQHGHRKRVKVTIVDKCMGCKSDDIDLSPTAFAQLADHALGRIPVSWRIVPC</sequence>
<evidence type="ECO:0000259" key="3">
    <source>
        <dbReference type="Pfam" id="PF03330"/>
    </source>
</evidence>
<dbReference type="EMBL" id="MTYJ01000095">
    <property type="protein sequence ID" value="OQV15016.1"/>
    <property type="molecule type" value="Genomic_DNA"/>
</dbReference>
<keyword evidence="1 2" id="KW-0732">Signal</keyword>
<protein>
    <recommendedName>
        <fullName evidence="3">RlpA-like protein double-psi beta-barrel domain-containing protein</fullName>
    </recommendedName>
</protein>
<comment type="caution">
    <text evidence="4">The sequence shown here is derived from an EMBL/GenBank/DDBJ whole genome shotgun (WGS) entry which is preliminary data.</text>
</comment>
<dbReference type="InterPro" id="IPR051477">
    <property type="entry name" value="Expansin_CellWall"/>
</dbReference>
<dbReference type="Pfam" id="PF03330">
    <property type="entry name" value="DPBB_1"/>
    <property type="match status" value="1"/>
</dbReference>
<evidence type="ECO:0000313" key="4">
    <source>
        <dbReference type="EMBL" id="OQV15016.1"/>
    </source>
</evidence>
<dbReference type="PANTHER" id="PTHR31836:SF28">
    <property type="entry name" value="SRCR DOMAIN-CONTAINING PROTEIN-RELATED"/>
    <property type="match status" value="1"/>
</dbReference>
<gene>
    <name evidence="4" type="ORF">BV898_10776</name>
</gene>
<feature type="domain" description="RlpA-like protein double-psi beta-barrel" evidence="3">
    <location>
        <begin position="26"/>
        <end position="119"/>
    </location>
</feature>
<evidence type="ECO:0000256" key="2">
    <source>
        <dbReference type="SAM" id="SignalP"/>
    </source>
</evidence>
<feature type="chain" id="PRO_5012822656" description="RlpA-like protein double-psi beta-barrel domain-containing protein" evidence="2">
    <location>
        <begin position="19"/>
        <end position="125"/>
    </location>
</feature>
<reference evidence="5" key="1">
    <citation type="submission" date="2017-01" db="EMBL/GenBank/DDBJ databases">
        <title>Comparative genomics of anhydrobiosis in the tardigrade Hypsibius dujardini.</title>
        <authorList>
            <person name="Yoshida Y."/>
            <person name="Koutsovoulos G."/>
            <person name="Laetsch D."/>
            <person name="Stevens L."/>
            <person name="Kumar S."/>
            <person name="Horikawa D."/>
            <person name="Ishino K."/>
            <person name="Komine S."/>
            <person name="Tomita M."/>
            <person name="Blaxter M."/>
            <person name="Arakawa K."/>
        </authorList>
    </citation>
    <scope>NUCLEOTIDE SEQUENCE [LARGE SCALE GENOMIC DNA]</scope>
    <source>
        <strain evidence="5">Z151</strain>
    </source>
</reference>
<keyword evidence="5" id="KW-1185">Reference proteome</keyword>
<dbReference type="OrthoDB" id="9983485at2759"/>
<dbReference type="CDD" id="cd22191">
    <property type="entry name" value="DPBB_RlpA_EXP_N-like"/>
    <property type="match status" value="1"/>
</dbReference>
<feature type="signal peptide" evidence="2">
    <location>
        <begin position="1"/>
        <end position="18"/>
    </location>
</feature>
<dbReference type="Proteomes" id="UP000192578">
    <property type="component" value="Unassembled WGS sequence"/>
</dbReference>
<proteinExistence type="predicted"/>
<dbReference type="Gene3D" id="2.40.40.10">
    <property type="entry name" value="RlpA-like domain"/>
    <property type="match status" value="1"/>
</dbReference>
<evidence type="ECO:0000256" key="1">
    <source>
        <dbReference type="ARBA" id="ARBA00022729"/>
    </source>
</evidence>
<dbReference type="AlphaFoldDB" id="A0A1W0WIK3"/>
<organism evidence="4 5">
    <name type="scientific">Hypsibius exemplaris</name>
    <name type="common">Freshwater tardigrade</name>
    <dbReference type="NCBI Taxonomy" id="2072580"/>
    <lineage>
        <taxon>Eukaryota</taxon>
        <taxon>Metazoa</taxon>
        <taxon>Ecdysozoa</taxon>
        <taxon>Tardigrada</taxon>
        <taxon>Eutardigrada</taxon>
        <taxon>Parachela</taxon>
        <taxon>Hypsibioidea</taxon>
        <taxon>Hypsibiidae</taxon>
        <taxon>Hypsibius</taxon>
    </lineage>
</organism>